<evidence type="ECO:0000256" key="1">
    <source>
        <dbReference type="ARBA" id="ARBA00022679"/>
    </source>
</evidence>
<evidence type="ECO:0000313" key="4">
    <source>
        <dbReference type="Proteomes" id="UP000190816"/>
    </source>
</evidence>
<dbReference type="Pfam" id="PF13649">
    <property type="entry name" value="Methyltransf_25"/>
    <property type="match status" value="1"/>
</dbReference>
<evidence type="ECO:0000259" key="2">
    <source>
        <dbReference type="Pfam" id="PF13649"/>
    </source>
</evidence>
<accession>A0AAJ3NEP6</accession>
<dbReference type="GO" id="GO:0032259">
    <property type="term" value="P:methylation"/>
    <property type="evidence" value="ECO:0007669"/>
    <property type="project" value="UniProtKB-KW"/>
</dbReference>
<dbReference type="RefSeq" id="WP_078402361.1">
    <property type="nucleotide sequence ID" value="NZ_CP016377.1"/>
</dbReference>
<proteinExistence type="predicted"/>
<reference evidence="3 4" key="1">
    <citation type="submission" date="2016-06" db="EMBL/GenBank/DDBJ databases">
        <authorList>
            <person name="Nicholson A.C."/>
        </authorList>
    </citation>
    <scope>NUCLEOTIDE SEQUENCE [LARGE SCALE GENOMIC DNA]</scope>
    <source>
        <strain evidence="3 4">G4123</strain>
    </source>
</reference>
<dbReference type="Gene3D" id="3.40.50.150">
    <property type="entry name" value="Vaccinia Virus protein VP39"/>
    <property type="match status" value="1"/>
</dbReference>
<name>A0AAJ3NEP6_9FLAO</name>
<keyword evidence="3" id="KW-0489">Methyltransferase</keyword>
<protein>
    <submittedName>
        <fullName evidence="3">Methyltransferase</fullName>
    </submittedName>
</protein>
<dbReference type="GO" id="GO:0008168">
    <property type="term" value="F:methyltransferase activity"/>
    <property type="evidence" value="ECO:0007669"/>
    <property type="project" value="UniProtKB-KW"/>
</dbReference>
<dbReference type="KEGG" id="ego:BBD34_03350"/>
<dbReference type="EMBL" id="MAIC01000004">
    <property type="protein sequence ID" value="OPB79415.1"/>
    <property type="molecule type" value="Genomic_DNA"/>
</dbReference>
<dbReference type="InterPro" id="IPR041698">
    <property type="entry name" value="Methyltransf_25"/>
</dbReference>
<dbReference type="CDD" id="cd02440">
    <property type="entry name" value="AdoMet_MTases"/>
    <property type="match status" value="1"/>
</dbReference>
<gene>
    <name evidence="3" type="ORF">BAY32_17085</name>
</gene>
<dbReference type="PANTHER" id="PTHR43861">
    <property type="entry name" value="TRANS-ACONITATE 2-METHYLTRANSFERASE-RELATED"/>
    <property type="match status" value="1"/>
</dbReference>
<dbReference type="InterPro" id="IPR029063">
    <property type="entry name" value="SAM-dependent_MTases_sf"/>
</dbReference>
<feature type="domain" description="Methyltransferase" evidence="2">
    <location>
        <begin position="46"/>
        <end position="137"/>
    </location>
</feature>
<dbReference type="Proteomes" id="UP000190816">
    <property type="component" value="Unassembled WGS sequence"/>
</dbReference>
<sequence>MKQNIYDNPEFFEAYKDLRDQDKGLNELLEQPVMKRLMYNANGKSILDIGCGFGHQIQAVLEQNPIAITGIDISEKMIAEAKRRLNDSRVSLQCTAIEDYTIKPKTFDIVISSMALHYIEDIKPLLHKIYEGLNNKGQFLFSVEHPVCTASQNGWKEVNGSPSWLLNQYGKEGIRKQNWFVDGVIKYHRKLSTLVNELSEAGFCIKNIEEPTPDEALLISRPDFRLHVERPPIVIFNCIKE</sequence>
<dbReference type="AlphaFoldDB" id="A0AAJ3NEP6"/>
<comment type="caution">
    <text evidence="3">The sequence shown here is derived from an EMBL/GenBank/DDBJ whole genome shotgun (WGS) entry which is preliminary data.</text>
</comment>
<evidence type="ECO:0000313" key="3">
    <source>
        <dbReference type="EMBL" id="OPB79415.1"/>
    </source>
</evidence>
<keyword evidence="1" id="KW-0808">Transferase</keyword>
<organism evidence="3 4">
    <name type="scientific">Elizabethkingia ursingii</name>
    <dbReference type="NCBI Taxonomy" id="1756150"/>
    <lineage>
        <taxon>Bacteria</taxon>
        <taxon>Pseudomonadati</taxon>
        <taxon>Bacteroidota</taxon>
        <taxon>Flavobacteriia</taxon>
        <taxon>Flavobacteriales</taxon>
        <taxon>Weeksellaceae</taxon>
        <taxon>Elizabethkingia</taxon>
    </lineage>
</organism>
<dbReference type="SUPFAM" id="SSF53335">
    <property type="entry name" value="S-adenosyl-L-methionine-dependent methyltransferases"/>
    <property type="match status" value="1"/>
</dbReference>